<dbReference type="RefSeq" id="WP_015254179.1">
    <property type="nucleotide sequence ID" value="NZ_CAJRAY010000009.1"/>
</dbReference>
<keyword evidence="4" id="KW-1185">Reference proteome</keyword>
<feature type="compositionally biased region" description="Low complexity" evidence="1">
    <location>
        <begin position="30"/>
        <end position="44"/>
    </location>
</feature>
<name>A0ABM8V0G0_THEXY</name>
<dbReference type="SUPFAM" id="SSF53850">
    <property type="entry name" value="Periplasmic binding protein-like II"/>
    <property type="match status" value="1"/>
</dbReference>
<evidence type="ECO:0000313" key="3">
    <source>
        <dbReference type="EMBL" id="CAG5078639.1"/>
    </source>
</evidence>
<dbReference type="PROSITE" id="PS51257">
    <property type="entry name" value="PROKAR_LIPOPROTEIN"/>
    <property type="match status" value="1"/>
</dbReference>
<evidence type="ECO:0000256" key="2">
    <source>
        <dbReference type="SAM" id="SignalP"/>
    </source>
</evidence>
<dbReference type="CDD" id="cd13585">
    <property type="entry name" value="PBP2_TMBP_like"/>
    <property type="match status" value="1"/>
</dbReference>
<reference evidence="3 4" key="1">
    <citation type="submission" date="2021-04" db="EMBL/GenBank/DDBJ databases">
        <authorList>
            <person name="Rakotoarivonina H."/>
        </authorList>
    </citation>
    <scope>NUCLEOTIDE SEQUENCE [LARGE SCALE GENOMIC DNA]</scope>
    <source>
        <strain evidence="3 4">XE</strain>
    </source>
</reference>
<dbReference type="InterPro" id="IPR050490">
    <property type="entry name" value="Bact_solute-bd_prot1"/>
</dbReference>
<proteinExistence type="predicted"/>
<feature type="region of interest" description="Disordered" evidence="1">
    <location>
        <begin position="28"/>
        <end position="64"/>
    </location>
</feature>
<feature type="signal peptide" evidence="2">
    <location>
        <begin position="1"/>
        <end position="18"/>
    </location>
</feature>
<dbReference type="Proteomes" id="UP000681526">
    <property type="component" value="Unassembled WGS sequence"/>
</dbReference>
<accession>A0ABM8V0G0</accession>
<comment type="caution">
    <text evidence="3">The sequence shown here is derived from an EMBL/GenBank/DDBJ whole genome shotgun (WGS) entry which is preliminary data.</text>
</comment>
<protein>
    <submittedName>
        <fullName evidence="3">ABC transporter substrate-binding protein yesO</fullName>
    </submittedName>
</protein>
<dbReference type="PANTHER" id="PTHR43649">
    <property type="entry name" value="ARABINOSE-BINDING PROTEIN-RELATED"/>
    <property type="match status" value="1"/>
</dbReference>
<dbReference type="Pfam" id="PF01547">
    <property type="entry name" value="SBP_bac_1"/>
    <property type="match status" value="1"/>
</dbReference>
<organism evidence="3 4">
    <name type="scientific">Thermobacillus xylanilyticus</name>
    <dbReference type="NCBI Taxonomy" id="76633"/>
    <lineage>
        <taxon>Bacteria</taxon>
        <taxon>Bacillati</taxon>
        <taxon>Bacillota</taxon>
        <taxon>Bacilli</taxon>
        <taxon>Bacillales</taxon>
        <taxon>Paenibacillaceae</taxon>
        <taxon>Thermobacillus</taxon>
    </lineage>
</organism>
<evidence type="ECO:0000313" key="4">
    <source>
        <dbReference type="Proteomes" id="UP000681526"/>
    </source>
</evidence>
<dbReference type="InterPro" id="IPR006059">
    <property type="entry name" value="SBP"/>
</dbReference>
<dbReference type="PANTHER" id="PTHR43649:SF11">
    <property type="entry name" value="ABC TRANSPORTER SUBSTRATE-BINDING PROTEIN YESO-RELATED"/>
    <property type="match status" value="1"/>
</dbReference>
<gene>
    <name evidence="3" type="primary">txxe36-yesO</name>
    <name evidence="3" type="ORF">TXXE_02445</name>
</gene>
<dbReference type="EMBL" id="CAJRAY010000009">
    <property type="protein sequence ID" value="CAG5078639.1"/>
    <property type="molecule type" value="Genomic_DNA"/>
</dbReference>
<feature type="compositionally biased region" description="Gly residues" evidence="1">
    <location>
        <begin position="45"/>
        <end position="63"/>
    </location>
</feature>
<sequence>MKRRRMFTVLLALMLALAAVLSACGGKSDNGGTNAANSNTAGRSENGGGSNAGSGSEGSGGGDAPKPVTLKVLWWGGQTRHDNTLKIIELYQQQNPHVTIEPEFTGFDGYWEKLSAMVAGNNTPDVLQMNFGEYLTQYAKNDVLADLNPFVESGIIDTSKLDAGIMESGVVDGKLLGIPLGMNALTVIYDPELIKQAGAQEPALGWTWDDFKAIARTVHQNLGIYGSPTLEANNILEYYARQNDQKFFSDDGTGVGFDDQIFIDYFNMQVELIKEGVMPSLDVMQQHSALEDQLIVHGKAPFDVRWSNQVVALAKAANRPLKLTVLPGPNTEKGLFLKPAMFFSVAKDSKNAEEAAKFINFFVNSLEVEEIQKGERGVPINAEIREAISKQLDEVQKNMFDYIDLAAANSSPIDTNYPVGSAEVLNLLGTDIEDRILFAEMSPEDGAAKFREQTADILARKR</sequence>
<feature type="chain" id="PRO_5045476916" evidence="2">
    <location>
        <begin position="19"/>
        <end position="462"/>
    </location>
</feature>
<evidence type="ECO:0000256" key="1">
    <source>
        <dbReference type="SAM" id="MobiDB-lite"/>
    </source>
</evidence>
<keyword evidence="2" id="KW-0732">Signal</keyword>
<dbReference type="Gene3D" id="3.40.190.10">
    <property type="entry name" value="Periplasmic binding protein-like II"/>
    <property type="match status" value="2"/>
</dbReference>